<dbReference type="Proteomes" id="UP000199475">
    <property type="component" value="Unassembled WGS sequence"/>
</dbReference>
<organism evidence="1 2">
    <name type="scientific">Tessaracoccus oleiagri</name>
    <dbReference type="NCBI Taxonomy" id="686624"/>
    <lineage>
        <taxon>Bacteria</taxon>
        <taxon>Bacillati</taxon>
        <taxon>Actinomycetota</taxon>
        <taxon>Actinomycetes</taxon>
        <taxon>Propionibacteriales</taxon>
        <taxon>Propionibacteriaceae</taxon>
        <taxon>Tessaracoccus</taxon>
    </lineage>
</organism>
<reference evidence="1 2" key="1">
    <citation type="submission" date="2016-10" db="EMBL/GenBank/DDBJ databases">
        <authorList>
            <person name="de Groot N.N."/>
        </authorList>
    </citation>
    <scope>NUCLEOTIDE SEQUENCE [LARGE SCALE GENOMIC DNA]</scope>
    <source>
        <strain evidence="1 2">CGMCC 1.9159</strain>
    </source>
</reference>
<dbReference type="InterPro" id="IPR011249">
    <property type="entry name" value="Metalloenz_LuxS/M16"/>
</dbReference>
<gene>
    <name evidence="1" type="ORF">SAMN04488242_0706</name>
</gene>
<dbReference type="STRING" id="686624.SAMN04488242_0706"/>
<dbReference type="EMBL" id="FNGP01000001">
    <property type="protein sequence ID" value="SDL19811.1"/>
    <property type="molecule type" value="Genomic_DNA"/>
</dbReference>
<evidence type="ECO:0000313" key="1">
    <source>
        <dbReference type="EMBL" id="SDL19811.1"/>
    </source>
</evidence>
<keyword evidence="2" id="KW-1185">Reference proteome</keyword>
<dbReference type="Gene3D" id="3.30.830.10">
    <property type="entry name" value="Metalloenzyme, LuxS/M16 peptidase-like"/>
    <property type="match status" value="2"/>
</dbReference>
<proteinExistence type="predicted"/>
<dbReference type="GO" id="GO:0046872">
    <property type="term" value="F:metal ion binding"/>
    <property type="evidence" value="ECO:0007669"/>
    <property type="project" value="InterPro"/>
</dbReference>
<sequence>MRVQETVIDGVPVIWEQGPEPLTAALVFGSGVRHETFRTVPVTHLIEHIVMASLPKSALDRNAQVELGSTTFHATGRADAVVGFLRQVCAALSDLPLDHLEREARVVGIEQGTAEHPAIAAALTSRYGFVAQGLVSAAGPGAEQITAEQVRAHAAQHFNAANAVLVLTGPPPKDLRLPLPAGERPPLPVAPPLELGLPGHASRELDLVSLSGLLDAPQGALPSVLLTVLVERLTDELRGRRGIAYDVDGGLTWVSPGQAMLTVWSDGREEELGTIGTVMWDTLRAIADEGPGGVELAHAKDVVADRLHDPRGTVDWLITQATRILRDLPMLTRRDFAAEQMAVSSEQLAAAAAGMCRSALVLRPEEAGDIVGLRSLDEDEYPDGPPLADATTYRRKTISTAPRDLAVSVGAEGLSVYVYGGRASATWSDVVGVAAAPGLRDVILADGRVFTIIGKHLRDSESLIRRIDEHAHDRLFEGSADEILR</sequence>
<accession>A0A1G9I3K0</accession>
<dbReference type="AlphaFoldDB" id="A0A1G9I3K0"/>
<name>A0A1G9I3K0_9ACTN</name>
<dbReference type="SUPFAM" id="SSF63411">
    <property type="entry name" value="LuxS/MPP-like metallohydrolase"/>
    <property type="match status" value="2"/>
</dbReference>
<evidence type="ECO:0000313" key="2">
    <source>
        <dbReference type="Proteomes" id="UP000199475"/>
    </source>
</evidence>
<protein>
    <submittedName>
        <fullName evidence="1">Predicted Zn-dependent peptidase</fullName>
    </submittedName>
</protein>